<keyword evidence="2" id="KW-0472">Membrane</keyword>
<dbReference type="OrthoDB" id="327433at2759"/>
<keyword evidence="2" id="KW-0812">Transmembrane</keyword>
<evidence type="ECO:0008006" key="5">
    <source>
        <dbReference type="Google" id="ProtNLM"/>
    </source>
</evidence>
<comment type="caution">
    <text evidence="3">The sequence shown here is derived from an EMBL/GenBank/DDBJ whole genome shotgun (WGS) entry which is preliminary data.</text>
</comment>
<feature type="transmembrane region" description="Helical" evidence="2">
    <location>
        <begin position="139"/>
        <end position="161"/>
    </location>
</feature>
<keyword evidence="4" id="KW-1185">Reference proteome</keyword>
<feature type="transmembrane region" description="Helical" evidence="2">
    <location>
        <begin position="181"/>
        <end position="203"/>
    </location>
</feature>
<feature type="transmembrane region" description="Helical" evidence="2">
    <location>
        <begin position="233"/>
        <end position="252"/>
    </location>
</feature>
<sequence length="419" mass="48347">MNLIWAMINDLSFIISLGLVSIPIPGIASPVQSILSTIIYMDLLMTDKWLSQFIEMTVLPEDLDEDSAFNMYFESQGFESRLILFNLGSTLVFLIIQISLILYGGIIKVMSSIFQRQIKELLTVFYRARKQYDFLQPRIFWGGTIRFIIQQFQPLLFSSLINIKSATVSELTPQSVGLKLSFSLSLILFSVTLLSIVAFFWIIKRGKAWEQRFETLIEGLNTRPSGFQLSSYWTVWTLVKWSLMCFILVLAAEYPAQQIQLLTVLSIFSTALQLLVKPQESRVENGISLFNELMASVYLFILICLANAPDDLTIRENLGLALISTLLFTLLINLLKVLITIGLEIFKRIKRKWCTPRVRKVQYPATLQTLEGLNRDEDEKEKEEVKEIEKIEEQREKEEEKEFYSRVKRGKGKRTVIME</sequence>
<feature type="coiled-coil region" evidence="1">
    <location>
        <begin position="374"/>
        <end position="401"/>
    </location>
</feature>
<dbReference type="AlphaFoldDB" id="A0A8J8T9I7"/>
<reference evidence="3" key="1">
    <citation type="submission" date="2019-06" db="EMBL/GenBank/DDBJ databases">
        <authorList>
            <person name="Zheng W."/>
        </authorList>
    </citation>
    <scope>NUCLEOTIDE SEQUENCE</scope>
    <source>
        <strain evidence="3">QDHG01</strain>
    </source>
</reference>
<evidence type="ECO:0000313" key="4">
    <source>
        <dbReference type="Proteomes" id="UP000785679"/>
    </source>
</evidence>
<gene>
    <name evidence="3" type="ORF">FGO68_gene13577</name>
</gene>
<evidence type="ECO:0000313" key="3">
    <source>
        <dbReference type="EMBL" id="TNV86436.1"/>
    </source>
</evidence>
<protein>
    <recommendedName>
        <fullName evidence="5">TRP C-terminal domain-containing protein</fullName>
    </recommendedName>
</protein>
<keyword evidence="2" id="KW-1133">Transmembrane helix</keyword>
<dbReference type="Proteomes" id="UP000785679">
    <property type="component" value="Unassembled WGS sequence"/>
</dbReference>
<feature type="transmembrane region" description="Helical" evidence="2">
    <location>
        <begin position="320"/>
        <end position="343"/>
    </location>
</feature>
<evidence type="ECO:0000256" key="2">
    <source>
        <dbReference type="SAM" id="Phobius"/>
    </source>
</evidence>
<feature type="transmembrane region" description="Helical" evidence="2">
    <location>
        <begin position="258"/>
        <end position="276"/>
    </location>
</feature>
<evidence type="ECO:0000256" key="1">
    <source>
        <dbReference type="SAM" id="Coils"/>
    </source>
</evidence>
<name>A0A8J8T9I7_HALGN</name>
<organism evidence="3 4">
    <name type="scientific">Halteria grandinella</name>
    <dbReference type="NCBI Taxonomy" id="5974"/>
    <lineage>
        <taxon>Eukaryota</taxon>
        <taxon>Sar</taxon>
        <taxon>Alveolata</taxon>
        <taxon>Ciliophora</taxon>
        <taxon>Intramacronucleata</taxon>
        <taxon>Spirotrichea</taxon>
        <taxon>Stichotrichia</taxon>
        <taxon>Sporadotrichida</taxon>
        <taxon>Halteriidae</taxon>
        <taxon>Halteria</taxon>
    </lineage>
</organism>
<keyword evidence="1" id="KW-0175">Coiled coil</keyword>
<feature type="transmembrane region" description="Helical" evidence="2">
    <location>
        <begin position="82"/>
        <end position="106"/>
    </location>
</feature>
<feature type="transmembrane region" description="Helical" evidence="2">
    <location>
        <begin position="288"/>
        <end position="308"/>
    </location>
</feature>
<dbReference type="EMBL" id="RRYP01001081">
    <property type="protein sequence ID" value="TNV86436.1"/>
    <property type="molecule type" value="Genomic_DNA"/>
</dbReference>
<accession>A0A8J8T9I7</accession>
<proteinExistence type="predicted"/>